<name>A0ABT2WB33_9BACI</name>
<evidence type="ECO:0000313" key="4">
    <source>
        <dbReference type="EMBL" id="MCU9592888.1"/>
    </source>
</evidence>
<dbReference type="EMBL" id="JAOUSE010000001">
    <property type="protein sequence ID" value="MCU9592888.1"/>
    <property type="molecule type" value="Genomic_DNA"/>
</dbReference>
<keyword evidence="1" id="KW-0472">Membrane</keyword>
<feature type="transmembrane region" description="Helical" evidence="1">
    <location>
        <begin position="6"/>
        <end position="22"/>
    </location>
</feature>
<dbReference type="InterPro" id="IPR038118">
    <property type="entry name" value="BOFC_N_sf"/>
</dbReference>
<evidence type="ECO:0000313" key="5">
    <source>
        <dbReference type="Proteomes" id="UP001208656"/>
    </source>
</evidence>
<dbReference type="Pfam" id="PF08977">
    <property type="entry name" value="BOFC_N"/>
    <property type="match status" value="1"/>
</dbReference>
<dbReference type="RefSeq" id="WP_173658444.1">
    <property type="nucleotide sequence ID" value="NZ_JAOUSE010000001.1"/>
</dbReference>
<protein>
    <submittedName>
        <fullName evidence="4">Intercompartmental signaling factor BofC</fullName>
    </submittedName>
</protein>
<proteinExistence type="predicted"/>
<sequence length="177" mass="20850">MKIRIFIMIVLIILAILDLFVFKKGTIKVHAENGTNIEQQELDELQFKLQLLYIDGEVTGEVIKEDVNDIEQLWNEYKDWHLVEINVDHIIFEKEINDISPVLKANGYFGLTDEGMLTVFYGKPENNNKIRSFYQIDLEKLKNIQREQLKKGIPVQSKENFQHIFNTFKQYKKTASQ</sequence>
<gene>
    <name evidence="4" type="ORF">OEV82_00285</name>
</gene>
<dbReference type="InterPro" id="IPR038117">
    <property type="entry name" value="BofC_C_sf"/>
</dbReference>
<keyword evidence="1" id="KW-0812">Transmembrane</keyword>
<feature type="domain" description="Bypass-of-forespore C N-terminal" evidence="3">
    <location>
        <begin position="49"/>
        <end position="94"/>
    </location>
</feature>
<evidence type="ECO:0000259" key="3">
    <source>
        <dbReference type="Pfam" id="PF08977"/>
    </source>
</evidence>
<accession>A0ABT2WB33</accession>
<feature type="domain" description="Bypass of forespore C C-terminal" evidence="2">
    <location>
        <begin position="97"/>
        <end position="169"/>
    </location>
</feature>
<dbReference type="Pfam" id="PF08955">
    <property type="entry name" value="BofC_C"/>
    <property type="match status" value="1"/>
</dbReference>
<evidence type="ECO:0000259" key="2">
    <source>
        <dbReference type="Pfam" id="PF08955"/>
    </source>
</evidence>
<keyword evidence="1" id="KW-1133">Transmembrane helix</keyword>
<dbReference type="Gene3D" id="3.10.20.420">
    <property type="entry name" value="Bypass-of-forespore C, N-terminal domain"/>
    <property type="match status" value="1"/>
</dbReference>
<dbReference type="InterPro" id="IPR015071">
    <property type="entry name" value="BOFC_N"/>
</dbReference>
<organism evidence="4 5">
    <name type="scientific">Pallidibacillus thermolactis</name>
    <dbReference type="NCBI Taxonomy" id="251051"/>
    <lineage>
        <taxon>Bacteria</taxon>
        <taxon>Bacillati</taxon>
        <taxon>Bacillota</taxon>
        <taxon>Bacilli</taxon>
        <taxon>Bacillales</taxon>
        <taxon>Bacillaceae</taxon>
        <taxon>Pallidibacillus</taxon>
    </lineage>
</organism>
<dbReference type="Gene3D" id="3.30.70.1740">
    <property type="entry name" value="Bypass-of-forespore C, C-terminal domain"/>
    <property type="match status" value="1"/>
</dbReference>
<keyword evidence="5" id="KW-1185">Reference proteome</keyword>
<reference evidence="4 5" key="1">
    <citation type="submission" date="2022-10" db="EMBL/GenBank/DDBJ databases">
        <title>Description of Fervidibacillus gen. nov. in the family Fervidibacillaceae fam. nov. with two species, Fervidibacillus albus sp. nov., and Fervidibacillus halotolerans sp. nov., isolated from tidal flat sediments.</title>
        <authorList>
            <person name="Kwon K.K."/>
            <person name="Yang S.-H."/>
        </authorList>
    </citation>
    <scope>NUCLEOTIDE SEQUENCE [LARGE SCALE GENOMIC DNA]</scope>
    <source>
        <strain evidence="4 5">DSM 23332</strain>
    </source>
</reference>
<dbReference type="Proteomes" id="UP001208656">
    <property type="component" value="Unassembled WGS sequence"/>
</dbReference>
<evidence type="ECO:0000256" key="1">
    <source>
        <dbReference type="SAM" id="Phobius"/>
    </source>
</evidence>
<comment type="caution">
    <text evidence="4">The sequence shown here is derived from an EMBL/GenBank/DDBJ whole genome shotgun (WGS) entry which is preliminary data.</text>
</comment>
<dbReference type="InterPro" id="IPR015050">
    <property type="entry name" value="BofC_C"/>
</dbReference>